<evidence type="ECO:0000313" key="3">
    <source>
        <dbReference type="EMBL" id="NLQ19002.1"/>
    </source>
</evidence>
<comment type="caution">
    <text evidence="3">The sequence shown here is derived from an EMBL/GenBank/DDBJ whole genome shotgun (WGS) entry which is preliminary data.</text>
</comment>
<evidence type="ECO:0000259" key="2">
    <source>
        <dbReference type="Pfam" id="PF01850"/>
    </source>
</evidence>
<dbReference type="InterPro" id="IPR044153">
    <property type="entry name" value="PIN_Pae0151-like"/>
</dbReference>
<feature type="domain" description="PIN" evidence="2">
    <location>
        <begin position="5"/>
        <end position="132"/>
    </location>
</feature>
<dbReference type="PANTHER" id="PTHR35901">
    <property type="entry name" value="RIBONUCLEASE VAPC3"/>
    <property type="match status" value="1"/>
</dbReference>
<keyword evidence="1" id="KW-0460">Magnesium</keyword>
<dbReference type="Gene3D" id="3.40.50.1010">
    <property type="entry name" value="5'-nuclease"/>
    <property type="match status" value="1"/>
</dbReference>
<evidence type="ECO:0000256" key="1">
    <source>
        <dbReference type="ARBA" id="ARBA00022842"/>
    </source>
</evidence>
<dbReference type="InterPro" id="IPR051619">
    <property type="entry name" value="TypeII_TA_RNase_PINc/VapC"/>
</dbReference>
<name>A0A847R4R7_9GAMM</name>
<dbReference type="PANTHER" id="PTHR35901:SF1">
    <property type="entry name" value="EXONUCLEASE VAPC9"/>
    <property type="match status" value="1"/>
</dbReference>
<dbReference type="CDD" id="cd09873">
    <property type="entry name" value="PIN_Pae0151-like"/>
    <property type="match status" value="1"/>
</dbReference>
<reference evidence="3 4" key="1">
    <citation type="submission" date="2020-04" db="EMBL/GenBank/DDBJ databases">
        <title>Marinomonas sp. M1K-6 isolated from the deep seawater of the Mariana Trench.</title>
        <authorList>
            <person name="Li Y."/>
        </authorList>
    </citation>
    <scope>NUCLEOTIDE SEQUENCE [LARGE SCALE GENOMIC DNA]</scope>
    <source>
        <strain evidence="3 4">M1K-6</strain>
    </source>
</reference>
<evidence type="ECO:0000313" key="4">
    <source>
        <dbReference type="Proteomes" id="UP000586067"/>
    </source>
</evidence>
<dbReference type="RefSeq" id="WP_168827305.1">
    <property type="nucleotide sequence ID" value="NZ_CP073013.1"/>
</dbReference>
<dbReference type="Pfam" id="PF01850">
    <property type="entry name" value="PIN"/>
    <property type="match status" value="1"/>
</dbReference>
<gene>
    <name evidence="3" type="ORF">HGG82_15455</name>
</gene>
<protein>
    <submittedName>
        <fullName evidence="3">Type II toxin-antitoxin system VapC family toxin</fullName>
    </submittedName>
</protein>
<dbReference type="EMBL" id="JABAEK010000024">
    <property type="protein sequence ID" value="NLQ19002.1"/>
    <property type="molecule type" value="Genomic_DNA"/>
</dbReference>
<dbReference type="AlphaFoldDB" id="A0A847R4R7"/>
<proteinExistence type="predicted"/>
<organism evidence="3 4">
    <name type="scientific">Marinomonas profundi</name>
    <dbReference type="NCBI Taxonomy" id="2726122"/>
    <lineage>
        <taxon>Bacteria</taxon>
        <taxon>Pseudomonadati</taxon>
        <taxon>Pseudomonadota</taxon>
        <taxon>Gammaproteobacteria</taxon>
        <taxon>Oceanospirillales</taxon>
        <taxon>Oceanospirillaceae</taxon>
        <taxon>Marinomonas</taxon>
    </lineage>
</organism>
<dbReference type="SUPFAM" id="SSF88723">
    <property type="entry name" value="PIN domain-like"/>
    <property type="match status" value="1"/>
</dbReference>
<dbReference type="Proteomes" id="UP000586067">
    <property type="component" value="Unassembled WGS sequence"/>
</dbReference>
<dbReference type="InterPro" id="IPR002716">
    <property type="entry name" value="PIN_dom"/>
</dbReference>
<accession>A0A847R4R7</accession>
<sequence>MSRFVLDNSVAMRWILESPKQADQLYAESVLHTLVEAEVVVPNLWHLEACNVLLAAEKRKELTGSEVERFISQLENLPIFADSMTALKSFNRTLNLARVHKLSSYDAAYLELAIREGLPLATLDKELIKAAKKSDVKLYLRDG</sequence>
<dbReference type="InterPro" id="IPR029060">
    <property type="entry name" value="PIN-like_dom_sf"/>
</dbReference>
<keyword evidence="4" id="KW-1185">Reference proteome</keyword>